<evidence type="ECO:0000313" key="5">
    <source>
        <dbReference type="EnsemblMetazoa" id="PPAI013311-PA"/>
    </source>
</evidence>
<evidence type="ECO:0000256" key="2">
    <source>
        <dbReference type="ARBA" id="ARBA00023157"/>
    </source>
</evidence>
<reference evidence="5" key="1">
    <citation type="submission" date="2022-08" db="UniProtKB">
        <authorList>
            <consortium name="EnsemblMetazoa"/>
        </authorList>
    </citation>
    <scope>IDENTIFICATION</scope>
    <source>
        <strain evidence="5">Israel</strain>
    </source>
</reference>
<keyword evidence="3" id="KW-0472">Membrane</keyword>
<dbReference type="VEuPathDB" id="VectorBase:PPAPM1_010602"/>
<dbReference type="AlphaFoldDB" id="A0A8W9BMR2"/>
<feature type="domain" description="G-protein coupled receptors family 2 profile 1" evidence="4">
    <location>
        <begin position="1"/>
        <end position="67"/>
    </location>
</feature>
<dbReference type="EMBL" id="AJVK01026182">
    <property type="status" value="NOT_ANNOTATED_CDS"/>
    <property type="molecule type" value="Genomic_DNA"/>
</dbReference>
<dbReference type="InterPro" id="IPR003051">
    <property type="entry name" value="GPCR_2_CRF_rcpt"/>
</dbReference>
<sequence length="104" mass="12126">DSHLYCATVFDTILCWPRTKRGTWATLPCLKELGGIRYDTRQNATRYCQLNGEWDNYTNYNQCHHVAVEDEFELSVELPTIIYYVGYTISLISLLLAVLIFVHF</sequence>
<organism evidence="5 6">
    <name type="scientific">Phlebotomus papatasi</name>
    <name type="common">Sandfly</name>
    <dbReference type="NCBI Taxonomy" id="29031"/>
    <lineage>
        <taxon>Eukaryota</taxon>
        <taxon>Metazoa</taxon>
        <taxon>Ecdysozoa</taxon>
        <taxon>Arthropoda</taxon>
        <taxon>Hexapoda</taxon>
        <taxon>Insecta</taxon>
        <taxon>Pterygota</taxon>
        <taxon>Neoptera</taxon>
        <taxon>Endopterygota</taxon>
        <taxon>Diptera</taxon>
        <taxon>Nematocera</taxon>
        <taxon>Psychodoidea</taxon>
        <taxon>Psychodidae</taxon>
        <taxon>Phlebotomus</taxon>
        <taxon>Phlebotomus</taxon>
    </lineage>
</organism>
<dbReference type="SUPFAM" id="SSF111418">
    <property type="entry name" value="Hormone receptor domain"/>
    <property type="match status" value="1"/>
</dbReference>
<dbReference type="Pfam" id="PF02793">
    <property type="entry name" value="HRM"/>
    <property type="match status" value="1"/>
</dbReference>
<evidence type="ECO:0000313" key="6">
    <source>
        <dbReference type="Proteomes" id="UP000092462"/>
    </source>
</evidence>
<dbReference type="InterPro" id="IPR036445">
    <property type="entry name" value="GPCR_2_extracell_dom_sf"/>
</dbReference>
<dbReference type="PROSITE" id="PS50227">
    <property type="entry name" value="G_PROTEIN_RECEP_F2_3"/>
    <property type="match status" value="1"/>
</dbReference>
<keyword evidence="1" id="KW-0732">Signal</keyword>
<dbReference type="SMART" id="SM00008">
    <property type="entry name" value="HormR"/>
    <property type="match status" value="1"/>
</dbReference>
<keyword evidence="3" id="KW-1133">Transmembrane helix</keyword>
<accession>A0A8W9BMR2</accession>
<dbReference type="InterPro" id="IPR050332">
    <property type="entry name" value="GPCR_2"/>
</dbReference>
<feature type="transmembrane region" description="Helical" evidence="3">
    <location>
        <begin position="81"/>
        <end position="102"/>
    </location>
</feature>
<dbReference type="GO" id="GO:0007188">
    <property type="term" value="P:adenylate cyclase-modulating G protein-coupled receptor signaling pathway"/>
    <property type="evidence" value="ECO:0007669"/>
    <property type="project" value="TreeGrafter"/>
</dbReference>
<evidence type="ECO:0000256" key="1">
    <source>
        <dbReference type="ARBA" id="ARBA00022729"/>
    </source>
</evidence>
<dbReference type="GO" id="GO:0005886">
    <property type="term" value="C:plasma membrane"/>
    <property type="evidence" value="ECO:0007669"/>
    <property type="project" value="TreeGrafter"/>
</dbReference>
<name>A0A8W9BMR2_PHLPP</name>
<dbReference type="GO" id="GO:0008528">
    <property type="term" value="F:G protein-coupled peptide receptor activity"/>
    <property type="evidence" value="ECO:0007669"/>
    <property type="project" value="TreeGrafter"/>
</dbReference>
<dbReference type="InterPro" id="IPR001879">
    <property type="entry name" value="GPCR_2_extracellular_dom"/>
</dbReference>
<keyword evidence="2" id="KW-1015">Disulfide bond</keyword>
<dbReference type="PRINTS" id="PR01279">
    <property type="entry name" value="CRFRECEPTOR"/>
</dbReference>
<evidence type="ECO:0000259" key="4">
    <source>
        <dbReference type="PROSITE" id="PS50227"/>
    </source>
</evidence>
<dbReference type="Proteomes" id="UP000092462">
    <property type="component" value="Unassembled WGS sequence"/>
</dbReference>
<dbReference type="Gene3D" id="4.10.1240.10">
    <property type="entry name" value="GPCR, family 2, extracellular hormone receptor domain"/>
    <property type="match status" value="1"/>
</dbReference>
<dbReference type="PANTHER" id="PTHR45620">
    <property type="entry name" value="PDF RECEPTOR-LIKE PROTEIN-RELATED"/>
    <property type="match status" value="1"/>
</dbReference>
<proteinExistence type="predicted"/>
<keyword evidence="6" id="KW-1185">Reference proteome</keyword>
<protein>
    <recommendedName>
        <fullName evidence="4">G-protein coupled receptors family 2 profile 1 domain-containing protein</fullName>
    </recommendedName>
</protein>
<dbReference type="GO" id="GO:0017046">
    <property type="term" value="F:peptide hormone binding"/>
    <property type="evidence" value="ECO:0007669"/>
    <property type="project" value="TreeGrafter"/>
</dbReference>
<keyword evidence="3" id="KW-0812">Transmembrane</keyword>
<dbReference type="EnsemblMetazoa" id="PPAI013311-RA">
    <property type="protein sequence ID" value="PPAI013311-PA"/>
    <property type="gene ID" value="PPAI013311"/>
</dbReference>
<dbReference type="PANTHER" id="PTHR45620:SF15">
    <property type="entry name" value="DIURETIC HORMONE 44 RECEPTOR 1-RELATED"/>
    <property type="match status" value="1"/>
</dbReference>
<evidence type="ECO:0000256" key="3">
    <source>
        <dbReference type="SAM" id="Phobius"/>
    </source>
</evidence>